<evidence type="ECO:0000313" key="5">
    <source>
        <dbReference type="EMBL" id="KAH0928179.1"/>
    </source>
</evidence>
<dbReference type="EMBL" id="JAGKQM010000004">
    <property type="protein sequence ID" value="KAH0928179.1"/>
    <property type="molecule type" value="Genomic_DNA"/>
</dbReference>
<protein>
    <submittedName>
        <fullName evidence="5">Uncharacterized protein</fullName>
    </submittedName>
</protein>
<keyword evidence="4" id="KW-0342">GTP-binding</keyword>
<comment type="similarity">
    <text evidence="1">Belongs to the tubulin family.</text>
</comment>
<dbReference type="SUPFAM" id="SSF55307">
    <property type="entry name" value="Tubulin C-terminal domain-like"/>
    <property type="match status" value="1"/>
</dbReference>
<keyword evidence="3" id="KW-0547">Nucleotide-binding</keyword>
<reference evidence="5 6" key="1">
    <citation type="submission" date="2021-05" db="EMBL/GenBank/DDBJ databases">
        <title>Genome Assembly of Synthetic Allotetraploid Brassica napus Reveals Homoeologous Exchanges between Subgenomes.</title>
        <authorList>
            <person name="Davis J.T."/>
        </authorList>
    </citation>
    <scope>NUCLEOTIDE SEQUENCE [LARGE SCALE GENOMIC DNA]</scope>
    <source>
        <strain evidence="6">cv. Da-Ae</strain>
        <tissue evidence="5">Seedling</tissue>
    </source>
</reference>
<accession>A0ABQ8DFL9</accession>
<dbReference type="InterPro" id="IPR036525">
    <property type="entry name" value="Tubulin/FtsZ_GTPase_sf"/>
</dbReference>
<dbReference type="InterPro" id="IPR023123">
    <property type="entry name" value="Tubulin_C"/>
</dbReference>
<feature type="non-terminal residue" evidence="5">
    <location>
        <position position="1"/>
    </location>
</feature>
<name>A0ABQ8DFL9_BRANA</name>
<keyword evidence="2" id="KW-0493">Microtubule</keyword>
<evidence type="ECO:0000256" key="4">
    <source>
        <dbReference type="ARBA" id="ARBA00023134"/>
    </source>
</evidence>
<dbReference type="InterPro" id="IPR008280">
    <property type="entry name" value="Tub_FtsZ_C"/>
</dbReference>
<evidence type="ECO:0000313" key="6">
    <source>
        <dbReference type="Proteomes" id="UP000824890"/>
    </source>
</evidence>
<keyword evidence="6" id="KW-1185">Reference proteome</keyword>
<gene>
    <name evidence="5" type="ORF">HID58_013906</name>
</gene>
<dbReference type="Gene3D" id="1.10.287.600">
    <property type="entry name" value="Helix hairpin bin"/>
    <property type="match status" value="1"/>
</dbReference>
<dbReference type="Proteomes" id="UP000824890">
    <property type="component" value="Unassembled WGS sequence"/>
</dbReference>
<evidence type="ECO:0000256" key="3">
    <source>
        <dbReference type="ARBA" id="ARBA00022741"/>
    </source>
</evidence>
<comment type="caution">
    <text evidence="5">The sequence shown here is derived from an EMBL/GenBank/DDBJ whole genome shotgun (WGS) entry which is preliminary data.</text>
</comment>
<sequence length="170" mass="19212">AIQRWNEYLLMIDVGIEVSQKGHTKVERLHLTNPTFAQTNSLVSSTVMSASTTTLRYPGYMNNDLVSGLMLASDTSIRHLFSKCLRQYDKLRKKQAFLDNYRKFSMFAENDISEFDEARDVIESFDYIKWGIEGALNVNCILCVCVSQDPEQLLIGEGNASGVVDPKLAF</sequence>
<proteinExistence type="inferred from homology"/>
<dbReference type="Gene3D" id="3.40.50.1440">
    <property type="entry name" value="Tubulin/FtsZ, GTPase domain"/>
    <property type="match status" value="1"/>
</dbReference>
<organism evidence="5 6">
    <name type="scientific">Brassica napus</name>
    <name type="common">Rape</name>
    <dbReference type="NCBI Taxonomy" id="3708"/>
    <lineage>
        <taxon>Eukaryota</taxon>
        <taxon>Viridiplantae</taxon>
        <taxon>Streptophyta</taxon>
        <taxon>Embryophyta</taxon>
        <taxon>Tracheophyta</taxon>
        <taxon>Spermatophyta</taxon>
        <taxon>Magnoliopsida</taxon>
        <taxon>eudicotyledons</taxon>
        <taxon>Gunneridae</taxon>
        <taxon>Pentapetalae</taxon>
        <taxon>rosids</taxon>
        <taxon>malvids</taxon>
        <taxon>Brassicales</taxon>
        <taxon>Brassicaceae</taxon>
        <taxon>Brassiceae</taxon>
        <taxon>Brassica</taxon>
    </lineage>
</organism>
<evidence type="ECO:0000256" key="2">
    <source>
        <dbReference type="ARBA" id="ARBA00022701"/>
    </source>
</evidence>
<evidence type="ECO:0000256" key="1">
    <source>
        <dbReference type="ARBA" id="ARBA00009636"/>
    </source>
</evidence>